<gene>
    <name evidence="1" type="ORF">GHI93_02690</name>
</gene>
<evidence type="ECO:0000313" key="2">
    <source>
        <dbReference type="Proteomes" id="UP000439550"/>
    </source>
</evidence>
<dbReference type="CDD" id="cd00865">
    <property type="entry name" value="PEBP_bact_arch"/>
    <property type="match status" value="1"/>
</dbReference>
<accession>A0A7X2D0V8</accession>
<dbReference type="Proteomes" id="UP000439550">
    <property type="component" value="Unassembled WGS sequence"/>
</dbReference>
<dbReference type="RefSeq" id="WP_153495359.1">
    <property type="nucleotide sequence ID" value="NZ_CAXYUY010000001.1"/>
</dbReference>
<keyword evidence="2" id="KW-1185">Reference proteome</keyword>
<comment type="caution">
    <text evidence="1">The sequence shown here is derived from an EMBL/GenBank/DDBJ whole genome shotgun (WGS) entry which is preliminary data.</text>
</comment>
<name>A0A7X2D0V8_9LACT</name>
<reference evidence="1 2" key="1">
    <citation type="submission" date="2019-10" db="EMBL/GenBank/DDBJ databases">
        <authorList>
            <person name="Dong K."/>
        </authorList>
    </citation>
    <scope>NUCLEOTIDE SEQUENCE [LARGE SCALE GENOMIC DNA]</scope>
    <source>
        <strain evidence="1 2">DSM 28960</strain>
    </source>
</reference>
<dbReference type="NCBIfam" id="TIGR00481">
    <property type="entry name" value="YbhB/YbcL family Raf kinase inhibitor-like protein"/>
    <property type="match status" value="1"/>
</dbReference>
<dbReference type="SUPFAM" id="SSF49777">
    <property type="entry name" value="PEBP-like"/>
    <property type="match status" value="1"/>
</dbReference>
<dbReference type="AlphaFoldDB" id="A0A7X2D0V8"/>
<dbReference type="EMBL" id="WITJ01000003">
    <property type="protein sequence ID" value="MQW38857.1"/>
    <property type="molecule type" value="Genomic_DNA"/>
</dbReference>
<protein>
    <submittedName>
        <fullName evidence="1">YbhB/YbcL family Raf kinase inhibitor-like protein</fullName>
    </submittedName>
</protein>
<dbReference type="OrthoDB" id="9797506at2"/>
<evidence type="ECO:0000313" key="1">
    <source>
        <dbReference type="EMBL" id="MQW38857.1"/>
    </source>
</evidence>
<sequence>MEITLALKNGYLPDKYGKFATEKEENQPIVSFPFDVSNIPTDAKVLAWTLIDDDAISVCGFSWIHWTGANLPVNGTTLSVPEDFSRQANAPILQGKTSQASPFVGQKNMRLRQTYTGPTPPDTAHCYTLSVYALSENLALENGFWLNELLHQMDKKIMARATATFLSRAD</sequence>
<dbReference type="Pfam" id="PF01161">
    <property type="entry name" value="PBP"/>
    <property type="match status" value="1"/>
</dbReference>
<dbReference type="InterPro" id="IPR008914">
    <property type="entry name" value="PEBP"/>
</dbReference>
<dbReference type="Gene3D" id="3.90.280.10">
    <property type="entry name" value="PEBP-like"/>
    <property type="match status" value="1"/>
</dbReference>
<dbReference type="InterPro" id="IPR005247">
    <property type="entry name" value="YbhB_YbcL/LppC-like"/>
</dbReference>
<proteinExistence type="predicted"/>
<organism evidence="1 2">
    <name type="scientific">Lactococcus hircilactis</name>
    <dbReference type="NCBI Taxonomy" id="1494462"/>
    <lineage>
        <taxon>Bacteria</taxon>
        <taxon>Bacillati</taxon>
        <taxon>Bacillota</taxon>
        <taxon>Bacilli</taxon>
        <taxon>Lactobacillales</taxon>
        <taxon>Streptococcaceae</taxon>
        <taxon>Lactococcus</taxon>
    </lineage>
</organism>
<dbReference type="InterPro" id="IPR036610">
    <property type="entry name" value="PEBP-like_sf"/>
</dbReference>